<dbReference type="AlphaFoldDB" id="A0A558AXZ2"/>
<evidence type="ECO:0000256" key="3">
    <source>
        <dbReference type="ARBA" id="ARBA00022670"/>
    </source>
</evidence>
<dbReference type="PANTHER" id="PTHR33695">
    <property type="entry name" value="LIPOPROTEIN SIGNAL PEPTIDASE"/>
    <property type="match status" value="1"/>
</dbReference>
<dbReference type="PANTHER" id="PTHR33695:SF1">
    <property type="entry name" value="LIPOPROTEIN SIGNAL PEPTIDASE"/>
    <property type="match status" value="1"/>
</dbReference>
<feature type="transmembrane region" description="Helical" evidence="9">
    <location>
        <begin position="130"/>
        <end position="152"/>
    </location>
</feature>
<comment type="catalytic activity">
    <reaction evidence="9 10">
        <text>Release of signal peptides from bacterial membrane prolipoproteins. Hydrolyzes -Xaa-Yaa-Zaa-|-(S,diacylglyceryl)Cys-, in which Xaa is hydrophobic (preferably Leu), and Yaa (Ala or Ser) and Zaa (Gly or Ala) have small, neutral side chains.</text>
        <dbReference type="EC" id="3.4.23.36"/>
    </reaction>
</comment>
<comment type="subcellular location">
    <subcellularLocation>
        <location evidence="9">Cell membrane</location>
        <topology evidence="9">Multi-pass membrane protein</topology>
    </subcellularLocation>
</comment>
<evidence type="ECO:0000256" key="7">
    <source>
        <dbReference type="ARBA" id="ARBA00022989"/>
    </source>
</evidence>
<gene>
    <name evidence="9" type="primary">lspA</name>
    <name evidence="12" type="ORF">FO441_02280</name>
</gene>
<dbReference type="OrthoDB" id="9810259at2"/>
<sequence length="159" mass="17885">MKSYRIVPMAVLGLFILALDQYTKYLVVRFMEEGESIPLLGDFLSLTSHRNSGAAWGLFQGQMIFFYLVTVLVLGILVYVYIKEAKDNFLLQTAIVLLMAGAFGNFIDRVLFQEVVDFIDVLIISYDFPIFNVADSALSIGVVLMLIEFFFIGKGDKNA</sequence>
<dbReference type="GO" id="GO:0006508">
    <property type="term" value="P:proteolysis"/>
    <property type="evidence" value="ECO:0007669"/>
    <property type="project" value="UniProtKB-KW"/>
</dbReference>
<organism evidence="12 13">
    <name type="scientific">Salinicoccus cyprini</name>
    <dbReference type="NCBI Taxonomy" id="2493691"/>
    <lineage>
        <taxon>Bacteria</taxon>
        <taxon>Bacillati</taxon>
        <taxon>Bacillota</taxon>
        <taxon>Bacilli</taxon>
        <taxon>Bacillales</taxon>
        <taxon>Staphylococcaceae</taxon>
        <taxon>Salinicoccus</taxon>
    </lineage>
</organism>
<evidence type="ECO:0000256" key="2">
    <source>
        <dbReference type="ARBA" id="ARBA00022475"/>
    </source>
</evidence>
<evidence type="ECO:0000256" key="9">
    <source>
        <dbReference type="HAMAP-Rule" id="MF_00161"/>
    </source>
</evidence>
<evidence type="ECO:0000256" key="10">
    <source>
        <dbReference type="RuleBase" id="RU000594"/>
    </source>
</evidence>
<evidence type="ECO:0000256" key="8">
    <source>
        <dbReference type="ARBA" id="ARBA00023136"/>
    </source>
</evidence>
<dbReference type="NCBIfam" id="TIGR00077">
    <property type="entry name" value="lspA"/>
    <property type="match status" value="1"/>
</dbReference>
<dbReference type="GO" id="GO:0004190">
    <property type="term" value="F:aspartic-type endopeptidase activity"/>
    <property type="evidence" value="ECO:0007669"/>
    <property type="project" value="UniProtKB-UniRule"/>
</dbReference>
<feature type="transmembrane region" description="Helical" evidence="9">
    <location>
        <begin position="64"/>
        <end position="82"/>
    </location>
</feature>
<comment type="function">
    <text evidence="9 10">This protein specifically catalyzes the removal of signal peptides from prolipoproteins.</text>
</comment>
<feature type="transmembrane region" description="Helical" evidence="9">
    <location>
        <begin position="89"/>
        <end position="107"/>
    </location>
</feature>
<comment type="similarity">
    <text evidence="1 9 11">Belongs to the peptidase A8 family.</text>
</comment>
<dbReference type="GO" id="GO:0005886">
    <property type="term" value="C:plasma membrane"/>
    <property type="evidence" value="ECO:0007669"/>
    <property type="project" value="UniProtKB-SubCell"/>
</dbReference>
<dbReference type="Proteomes" id="UP000315103">
    <property type="component" value="Unassembled WGS sequence"/>
</dbReference>
<proteinExistence type="inferred from homology"/>
<keyword evidence="4 9" id="KW-0812">Transmembrane</keyword>
<dbReference type="Pfam" id="PF01252">
    <property type="entry name" value="Peptidase_A8"/>
    <property type="match status" value="1"/>
</dbReference>
<protein>
    <recommendedName>
        <fullName evidence="9">Lipoprotein signal peptidase</fullName>
        <ecNumber evidence="9">3.4.23.36</ecNumber>
    </recommendedName>
    <alternativeName>
        <fullName evidence="9">Prolipoprotein signal peptidase</fullName>
    </alternativeName>
    <alternativeName>
        <fullName evidence="9">Signal peptidase II</fullName>
        <shortName evidence="9">SPase II</shortName>
    </alternativeName>
</protein>
<evidence type="ECO:0000256" key="5">
    <source>
        <dbReference type="ARBA" id="ARBA00022750"/>
    </source>
</evidence>
<keyword evidence="2 9" id="KW-1003">Cell membrane</keyword>
<dbReference type="EMBL" id="VMSJ01000001">
    <property type="protein sequence ID" value="TVT29128.1"/>
    <property type="molecule type" value="Genomic_DNA"/>
</dbReference>
<evidence type="ECO:0000256" key="4">
    <source>
        <dbReference type="ARBA" id="ARBA00022692"/>
    </source>
</evidence>
<keyword evidence="13" id="KW-1185">Reference proteome</keyword>
<keyword evidence="6 9" id="KW-0378">Hydrolase</keyword>
<evidence type="ECO:0000256" key="11">
    <source>
        <dbReference type="RuleBase" id="RU004181"/>
    </source>
</evidence>
<comment type="pathway">
    <text evidence="9">Protein modification; lipoprotein biosynthesis (signal peptide cleavage).</text>
</comment>
<dbReference type="PRINTS" id="PR00781">
    <property type="entry name" value="LIPOSIGPTASE"/>
</dbReference>
<feature type="active site" evidence="9">
    <location>
        <position position="117"/>
    </location>
</feature>
<comment type="caution">
    <text evidence="12">The sequence shown here is derived from an EMBL/GenBank/DDBJ whole genome shotgun (WGS) entry which is preliminary data.</text>
</comment>
<evidence type="ECO:0000313" key="12">
    <source>
        <dbReference type="EMBL" id="TVT29128.1"/>
    </source>
</evidence>
<reference evidence="12 13" key="1">
    <citation type="submission" date="2019-07" db="EMBL/GenBank/DDBJ databases">
        <title>Salinicoccus cyprini sp. nov., isolated from gastro-intestinal tract of mirror carp, Cyprinus carpio var. specularis, collected from Gobind Sagar Reservoir, Himachal Pradesh, India.</title>
        <authorList>
            <person name="Talwar C."/>
            <person name="Singh A.K."/>
            <person name="Lal R."/>
            <person name="Negi R.K."/>
        </authorList>
    </citation>
    <scope>NUCLEOTIDE SEQUENCE [LARGE SCALE GENOMIC DNA]</scope>
    <source>
        <strain evidence="12 13">CT19</strain>
    </source>
</reference>
<evidence type="ECO:0000313" key="13">
    <source>
        <dbReference type="Proteomes" id="UP000315103"/>
    </source>
</evidence>
<keyword evidence="3 9" id="KW-0645">Protease</keyword>
<dbReference type="UniPathway" id="UPA00665"/>
<evidence type="ECO:0000256" key="1">
    <source>
        <dbReference type="ARBA" id="ARBA00006139"/>
    </source>
</evidence>
<name>A0A558AXZ2_9STAP</name>
<dbReference type="PROSITE" id="PS00855">
    <property type="entry name" value="SPASE_II"/>
    <property type="match status" value="1"/>
</dbReference>
<keyword evidence="12" id="KW-0449">Lipoprotein</keyword>
<evidence type="ECO:0000256" key="6">
    <source>
        <dbReference type="ARBA" id="ARBA00022801"/>
    </source>
</evidence>
<keyword evidence="7 9" id="KW-1133">Transmembrane helix</keyword>
<dbReference type="HAMAP" id="MF_00161">
    <property type="entry name" value="LspA"/>
    <property type="match status" value="1"/>
</dbReference>
<dbReference type="RefSeq" id="WP_145285192.1">
    <property type="nucleotide sequence ID" value="NZ_VMSJ01000001.1"/>
</dbReference>
<dbReference type="EC" id="3.4.23.36" evidence="9"/>
<accession>A0A558AXZ2</accession>
<keyword evidence="5 9" id="KW-0064">Aspartyl protease</keyword>
<keyword evidence="8 9" id="KW-0472">Membrane</keyword>
<comment type="caution">
    <text evidence="9">Lacks conserved residue(s) required for the propagation of feature annotation.</text>
</comment>
<feature type="active site" evidence="9">
    <location>
        <position position="135"/>
    </location>
</feature>
<dbReference type="InterPro" id="IPR001872">
    <property type="entry name" value="Peptidase_A8"/>
</dbReference>